<sequence length="267" mass="28601">MPSTPQHPEAHFTTHPAYTALITGATAGLGAEFARQLASRGHGLVLVARNGERLEAFAGDLAARYAVPVETIRADLVTDEGIEAVSRRLADLDHPVTMLVNNAGHGLRGNFADNDLAQELEHLRIHTETPLALAHAALGAMTSLGGGKIINVASVAAFTPRGTYSAAKALLVNFSRWANLYYRDRGITVTALCPGLVRTEFHERMQMNTKGIPPWAWLEADHVVSVALTDANAGKSVSVPSTRYKLASAFARLAPDALVERLARLGR</sequence>
<evidence type="ECO:0000256" key="3">
    <source>
        <dbReference type="RuleBase" id="RU000363"/>
    </source>
</evidence>
<protein>
    <submittedName>
        <fullName evidence="4">SDR family NAD(P)-dependent oxidoreductase</fullName>
        <ecNumber evidence="4">1.-.-.-</ecNumber>
    </submittedName>
</protein>
<accession>A0ABV4UU41</accession>
<name>A0ABV4UU41_9MICC</name>
<dbReference type="PRINTS" id="PR00080">
    <property type="entry name" value="SDRFAMILY"/>
</dbReference>
<comment type="caution">
    <text evidence="4">The sequence shown here is derived from an EMBL/GenBank/DDBJ whole genome shotgun (WGS) entry which is preliminary data.</text>
</comment>
<dbReference type="CDD" id="cd05233">
    <property type="entry name" value="SDR_c"/>
    <property type="match status" value="1"/>
</dbReference>
<dbReference type="EC" id="1.-.-.-" evidence="4"/>
<dbReference type="Proteomes" id="UP001575652">
    <property type="component" value="Unassembled WGS sequence"/>
</dbReference>
<dbReference type="InterPro" id="IPR002347">
    <property type="entry name" value="SDR_fam"/>
</dbReference>
<evidence type="ECO:0000313" key="4">
    <source>
        <dbReference type="EMBL" id="MFB0835777.1"/>
    </source>
</evidence>
<dbReference type="Gene3D" id="3.40.50.720">
    <property type="entry name" value="NAD(P)-binding Rossmann-like Domain"/>
    <property type="match status" value="1"/>
</dbReference>
<dbReference type="GO" id="GO:0016491">
    <property type="term" value="F:oxidoreductase activity"/>
    <property type="evidence" value="ECO:0007669"/>
    <property type="project" value="UniProtKB-KW"/>
</dbReference>
<dbReference type="PANTHER" id="PTHR44196:SF2">
    <property type="entry name" value="SHORT-CHAIN DEHYDROGENASE-RELATED"/>
    <property type="match status" value="1"/>
</dbReference>
<evidence type="ECO:0000313" key="5">
    <source>
        <dbReference type="Proteomes" id="UP001575652"/>
    </source>
</evidence>
<reference evidence="4 5" key="1">
    <citation type="submission" date="2024-09" db="EMBL/GenBank/DDBJ databases">
        <authorList>
            <person name="Salinas-Garcia M.A."/>
            <person name="Prieme A."/>
        </authorList>
    </citation>
    <scope>NUCLEOTIDE SEQUENCE [LARGE SCALE GENOMIC DNA]</scope>
    <source>
        <strain evidence="4 5">DSM 21081</strain>
    </source>
</reference>
<evidence type="ECO:0000256" key="2">
    <source>
        <dbReference type="ARBA" id="ARBA00023002"/>
    </source>
</evidence>
<dbReference type="EMBL" id="JBHDLJ010000014">
    <property type="protein sequence ID" value="MFB0835777.1"/>
    <property type="molecule type" value="Genomic_DNA"/>
</dbReference>
<dbReference type="SUPFAM" id="SSF51735">
    <property type="entry name" value="NAD(P)-binding Rossmann-fold domains"/>
    <property type="match status" value="1"/>
</dbReference>
<gene>
    <name evidence="4" type="ORF">ACETWP_14390</name>
</gene>
<evidence type="ECO:0000256" key="1">
    <source>
        <dbReference type="ARBA" id="ARBA00006484"/>
    </source>
</evidence>
<dbReference type="PIRSF" id="PIRSF000126">
    <property type="entry name" value="11-beta-HSD1"/>
    <property type="match status" value="1"/>
</dbReference>
<proteinExistence type="inferred from homology"/>
<dbReference type="PANTHER" id="PTHR44196">
    <property type="entry name" value="DEHYDROGENASE/REDUCTASE SDR FAMILY MEMBER 7B"/>
    <property type="match status" value="1"/>
</dbReference>
<dbReference type="Pfam" id="PF00106">
    <property type="entry name" value="adh_short"/>
    <property type="match status" value="1"/>
</dbReference>
<dbReference type="PRINTS" id="PR00081">
    <property type="entry name" value="GDHRDH"/>
</dbReference>
<comment type="similarity">
    <text evidence="1 3">Belongs to the short-chain dehydrogenases/reductases (SDR) family.</text>
</comment>
<keyword evidence="5" id="KW-1185">Reference proteome</keyword>
<dbReference type="RefSeq" id="WP_373972954.1">
    <property type="nucleotide sequence ID" value="NZ_JBHDLJ010000014.1"/>
</dbReference>
<keyword evidence="2 4" id="KW-0560">Oxidoreductase</keyword>
<organism evidence="4 5">
    <name type="scientific">Arthrobacter halodurans</name>
    <dbReference type="NCBI Taxonomy" id="516699"/>
    <lineage>
        <taxon>Bacteria</taxon>
        <taxon>Bacillati</taxon>
        <taxon>Actinomycetota</taxon>
        <taxon>Actinomycetes</taxon>
        <taxon>Micrococcales</taxon>
        <taxon>Micrococcaceae</taxon>
        <taxon>Arthrobacter</taxon>
    </lineage>
</organism>
<dbReference type="InterPro" id="IPR036291">
    <property type="entry name" value="NAD(P)-bd_dom_sf"/>
</dbReference>